<keyword evidence="6" id="KW-0949">S-adenosyl-L-methionine</keyword>
<dbReference type="RefSeq" id="WP_221286734.1">
    <property type="nucleotide sequence ID" value="NZ_AP024597.1"/>
</dbReference>
<dbReference type="GO" id="GO:0005737">
    <property type="term" value="C:cytoplasm"/>
    <property type="evidence" value="ECO:0007669"/>
    <property type="project" value="UniProtKB-SubCell"/>
</dbReference>
<dbReference type="KEGG" id="csty:KN1_15380"/>
<evidence type="ECO:0000256" key="2">
    <source>
        <dbReference type="ARBA" id="ARBA00022490"/>
    </source>
</evidence>
<evidence type="ECO:0000256" key="11">
    <source>
        <dbReference type="ARBA" id="ARBA00061338"/>
    </source>
</evidence>
<dbReference type="InterPro" id="IPR000241">
    <property type="entry name" value="RlmKL-like_Mtase"/>
</dbReference>
<sequence length="303" mass="34224">MNYAYLNLDNIFLALHELRSLIHGTEKEYYYGVALYDGSEKVAEKSGTIKKSGVVLAMSTDVKDIVDQLRGHCFSVDIDVPMREYKNYAKGVYGEVVSSIKTSKKCDKLDLIVTEGMIIAGKRASEKDTWSLISHSKRPYTQSGSLNPELGRVMVNLSESSQQILDPFVGTGTIMIEGKWLGLNCIGSDIDPSMVYKTLFNLKHFNYDCEILQADATFPPMRETESVVTDPPYGRSFSPKGLSDLYEEFFYSVVELVRGKVVFTTDFKFDWRDALKSSGFKDIQIHTIYEHKSLSRAIYVVTK</sequence>
<dbReference type="GeneID" id="66163256"/>
<feature type="domain" description="Ribosomal RNA large subunit methyltransferase K/L-like methyltransferase" evidence="14">
    <location>
        <begin position="137"/>
        <end position="283"/>
    </location>
</feature>
<keyword evidence="16" id="KW-1185">Reference proteome</keyword>
<evidence type="ECO:0000313" key="15">
    <source>
        <dbReference type="EMBL" id="BCU70241.1"/>
    </source>
</evidence>
<name>A0A8D5U660_9CREN</name>
<dbReference type="Proteomes" id="UP000825123">
    <property type="component" value="Chromosome"/>
</dbReference>
<dbReference type="Pfam" id="PF01170">
    <property type="entry name" value="UPF0020"/>
    <property type="match status" value="1"/>
</dbReference>
<dbReference type="EMBL" id="AP024597">
    <property type="protein sequence ID" value="BCU70241.1"/>
    <property type="molecule type" value="Genomic_DNA"/>
</dbReference>
<dbReference type="GO" id="GO:0000049">
    <property type="term" value="F:tRNA binding"/>
    <property type="evidence" value="ECO:0007669"/>
    <property type="project" value="UniProtKB-KW"/>
</dbReference>
<keyword evidence="3" id="KW-0820">tRNA-binding</keyword>
<evidence type="ECO:0000256" key="6">
    <source>
        <dbReference type="ARBA" id="ARBA00022691"/>
    </source>
</evidence>
<protein>
    <recommendedName>
        <fullName evidence="12">tRNA (guanine(10)-N(2))-dimethyltransferase</fullName>
        <ecNumber evidence="12">2.1.1.213</ecNumber>
    </recommendedName>
    <alternativeName>
        <fullName evidence="13">tRNA:G10 dimethyltransferase</fullName>
    </alternativeName>
</protein>
<evidence type="ECO:0000256" key="4">
    <source>
        <dbReference type="ARBA" id="ARBA00022603"/>
    </source>
</evidence>
<keyword evidence="5" id="KW-0808">Transferase</keyword>
<comment type="subcellular location">
    <subcellularLocation>
        <location evidence="1">Cytoplasm</location>
    </subcellularLocation>
</comment>
<evidence type="ECO:0000259" key="14">
    <source>
        <dbReference type="Pfam" id="PF01170"/>
    </source>
</evidence>
<evidence type="ECO:0000313" key="16">
    <source>
        <dbReference type="Proteomes" id="UP000825123"/>
    </source>
</evidence>
<dbReference type="CDD" id="cd02440">
    <property type="entry name" value="AdoMet_MTases"/>
    <property type="match status" value="1"/>
</dbReference>
<reference evidence="15 16" key="1">
    <citation type="submission" date="2021-04" db="EMBL/GenBank/DDBJ databases">
        <title>Complete genome sequence of Stygiolobus sp. KN-1.</title>
        <authorList>
            <person name="Nakamura K."/>
            <person name="Sakai H."/>
            <person name="Kurosawa N."/>
        </authorList>
    </citation>
    <scope>NUCLEOTIDE SEQUENCE [LARGE SCALE GENOMIC DNA]</scope>
    <source>
        <strain evidence="15 16">KN-1</strain>
    </source>
</reference>
<dbReference type="GO" id="GO:0030488">
    <property type="term" value="P:tRNA methylation"/>
    <property type="evidence" value="ECO:0007669"/>
    <property type="project" value="TreeGrafter"/>
</dbReference>
<comment type="catalytic activity">
    <reaction evidence="9">
        <text>guanosine(10) in tRNA + 2 S-adenosyl-L-methionine = N(2)-dimethylguanosine(10) in tRNA + 2 S-adenosyl-L-homocysteine + 2 H(+)</text>
        <dbReference type="Rhea" id="RHEA:43124"/>
        <dbReference type="Rhea" id="RHEA-COMP:10355"/>
        <dbReference type="Rhea" id="RHEA-COMP:10358"/>
        <dbReference type="ChEBI" id="CHEBI:15378"/>
        <dbReference type="ChEBI" id="CHEBI:57856"/>
        <dbReference type="ChEBI" id="CHEBI:59789"/>
        <dbReference type="ChEBI" id="CHEBI:74269"/>
        <dbReference type="ChEBI" id="CHEBI:74513"/>
        <dbReference type="EC" id="2.1.1.213"/>
    </reaction>
</comment>
<evidence type="ECO:0000256" key="8">
    <source>
        <dbReference type="ARBA" id="ARBA00022884"/>
    </source>
</evidence>
<evidence type="ECO:0000256" key="12">
    <source>
        <dbReference type="ARBA" id="ARBA00066936"/>
    </source>
</evidence>
<evidence type="ECO:0000256" key="9">
    <source>
        <dbReference type="ARBA" id="ARBA00051883"/>
    </source>
</evidence>
<dbReference type="Gene3D" id="3.40.50.150">
    <property type="entry name" value="Vaccinia Virus protein VP39"/>
    <property type="match status" value="1"/>
</dbReference>
<evidence type="ECO:0000256" key="13">
    <source>
        <dbReference type="ARBA" id="ARBA00082665"/>
    </source>
</evidence>
<dbReference type="GO" id="GO:0160101">
    <property type="term" value="F:tRNA (guanine(10)-N2)-dimethyltransferase activity"/>
    <property type="evidence" value="ECO:0007669"/>
    <property type="project" value="UniProtKB-EC"/>
</dbReference>
<dbReference type="PANTHER" id="PTHR14911">
    <property type="entry name" value="THUMP DOMAIN-CONTAINING"/>
    <property type="match status" value="1"/>
</dbReference>
<dbReference type="PROSITE" id="PS00092">
    <property type="entry name" value="N6_MTASE"/>
    <property type="match status" value="1"/>
</dbReference>
<dbReference type="AlphaFoldDB" id="A0A8D5U660"/>
<dbReference type="FunFam" id="3.40.50.150:FF:000251">
    <property type="entry name" value="Putative RNA methylase"/>
    <property type="match status" value="1"/>
</dbReference>
<dbReference type="PANTHER" id="PTHR14911:SF13">
    <property type="entry name" value="TRNA (GUANINE(6)-N2)-METHYLTRANSFERASE THUMP3"/>
    <property type="match status" value="1"/>
</dbReference>
<dbReference type="InterPro" id="IPR002052">
    <property type="entry name" value="DNA_methylase_N6_adenine_CS"/>
</dbReference>
<evidence type="ECO:0000256" key="3">
    <source>
        <dbReference type="ARBA" id="ARBA00022555"/>
    </source>
</evidence>
<comment type="function">
    <text evidence="10">Catalyzes the adenosylmethionine-dependent methylation of the exocyclic amino group (N(2)) of guanosine at position 10 of various tRNAs. Acts via a two-step process that leads to the formation of either N(2)-monomethyl (m(2)G) or N(2)-dimethylguanosine (m(2)(2)G).</text>
</comment>
<keyword evidence="8" id="KW-0694">RNA-binding</keyword>
<keyword evidence="2" id="KW-0963">Cytoplasm</keyword>
<accession>A0A8D5U660</accession>
<dbReference type="SUPFAM" id="SSF53335">
    <property type="entry name" value="S-adenosyl-L-methionine-dependent methyltransferases"/>
    <property type="match status" value="1"/>
</dbReference>
<dbReference type="InterPro" id="IPR029063">
    <property type="entry name" value="SAM-dependent_MTases_sf"/>
</dbReference>
<evidence type="ECO:0000256" key="1">
    <source>
        <dbReference type="ARBA" id="ARBA00004496"/>
    </source>
</evidence>
<dbReference type="EC" id="2.1.1.213" evidence="12"/>
<evidence type="ECO:0000256" key="5">
    <source>
        <dbReference type="ARBA" id="ARBA00022679"/>
    </source>
</evidence>
<organism evidence="15 16">
    <name type="scientific">Stygiolobus caldivivus</name>
    <dbReference type="NCBI Taxonomy" id="2824673"/>
    <lineage>
        <taxon>Archaea</taxon>
        <taxon>Thermoproteota</taxon>
        <taxon>Thermoprotei</taxon>
        <taxon>Sulfolobales</taxon>
        <taxon>Sulfolobaceae</taxon>
        <taxon>Stygiolobus</taxon>
    </lineage>
</organism>
<gene>
    <name evidence="15" type="ORF">KN1_15380</name>
</gene>
<evidence type="ECO:0000256" key="7">
    <source>
        <dbReference type="ARBA" id="ARBA00022694"/>
    </source>
</evidence>
<keyword evidence="4 15" id="KW-0489">Methyltransferase</keyword>
<evidence type="ECO:0000256" key="10">
    <source>
        <dbReference type="ARBA" id="ARBA00054380"/>
    </source>
</evidence>
<proteinExistence type="inferred from homology"/>
<keyword evidence="7" id="KW-0819">tRNA processing</keyword>
<comment type="similarity">
    <text evidence="11">Belongs to the methyltransferase superfamily. Trm-G10 family.</text>
</comment>